<keyword evidence="3" id="KW-1185">Reference proteome</keyword>
<dbReference type="EMBL" id="JADQTO010000001">
    <property type="protein sequence ID" value="MBG0560173.1"/>
    <property type="molecule type" value="Genomic_DNA"/>
</dbReference>
<accession>A0A931FUF8</accession>
<sequence>MRSAYRILAILIALGVVVQAAVIAGAWFLVLNDLDSGTVLDKNSEGNWAHVVHGQIGVMVMPLLALLLLIVSFFARIPGGVKWAAITLGVTILQVVLAFAGFAAPVLGLLHGVNAFAIAGVAGVAARKAREATSAVPASPAAVS</sequence>
<keyword evidence="1" id="KW-0472">Membrane</keyword>
<keyword evidence="1" id="KW-0812">Transmembrane</keyword>
<feature type="transmembrane region" description="Helical" evidence="1">
    <location>
        <begin position="50"/>
        <end position="71"/>
    </location>
</feature>
<dbReference type="RefSeq" id="WP_196411980.1">
    <property type="nucleotide sequence ID" value="NZ_JADQTO010000001.1"/>
</dbReference>
<evidence type="ECO:0000313" key="2">
    <source>
        <dbReference type="EMBL" id="MBG0560173.1"/>
    </source>
</evidence>
<dbReference type="Proteomes" id="UP000598146">
    <property type="component" value="Unassembled WGS sequence"/>
</dbReference>
<protein>
    <submittedName>
        <fullName evidence="2">Uncharacterized protein</fullName>
    </submittedName>
</protein>
<name>A0A931FUF8_9ACTN</name>
<evidence type="ECO:0000313" key="3">
    <source>
        <dbReference type="Proteomes" id="UP000598146"/>
    </source>
</evidence>
<feature type="transmembrane region" description="Helical" evidence="1">
    <location>
        <begin position="7"/>
        <end position="30"/>
    </location>
</feature>
<organism evidence="2 3">
    <name type="scientific">Actinoplanes aureus</name>
    <dbReference type="NCBI Taxonomy" id="2792083"/>
    <lineage>
        <taxon>Bacteria</taxon>
        <taxon>Bacillati</taxon>
        <taxon>Actinomycetota</taxon>
        <taxon>Actinomycetes</taxon>
        <taxon>Micromonosporales</taxon>
        <taxon>Micromonosporaceae</taxon>
        <taxon>Actinoplanes</taxon>
    </lineage>
</organism>
<feature type="transmembrane region" description="Helical" evidence="1">
    <location>
        <begin position="83"/>
        <end position="103"/>
    </location>
</feature>
<gene>
    <name evidence="2" type="ORF">I4J89_01665</name>
</gene>
<keyword evidence="1" id="KW-1133">Transmembrane helix</keyword>
<proteinExistence type="predicted"/>
<reference evidence="2" key="1">
    <citation type="submission" date="2020-11" db="EMBL/GenBank/DDBJ databases">
        <title>Isolation and identification of active actinomycetes.</title>
        <authorList>
            <person name="Sun X."/>
        </authorList>
    </citation>
    <scope>NUCLEOTIDE SEQUENCE</scope>
    <source>
        <strain evidence="2">NEAU-A11</strain>
    </source>
</reference>
<evidence type="ECO:0000256" key="1">
    <source>
        <dbReference type="SAM" id="Phobius"/>
    </source>
</evidence>
<comment type="caution">
    <text evidence="2">The sequence shown here is derived from an EMBL/GenBank/DDBJ whole genome shotgun (WGS) entry which is preliminary data.</text>
</comment>
<feature type="transmembrane region" description="Helical" evidence="1">
    <location>
        <begin position="109"/>
        <end position="126"/>
    </location>
</feature>
<dbReference type="AlphaFoldDB" id="A0A931FUF8"/>